<dbReference type="InterPro" id="IPR036390">
    <property type="entry name" value="WH_DNA-bd_sf"/>
</dbReference>
<dbReference type="SUPFAM" id="SSF46785">
    <property type="entry name" value="Winged helix' DNA-binding domain"/>
    <property type="match status" value="1"/>
</dbReference>
<organism evidence="2 3">
    <name type="scientific">Modestobacter marinus</name>
    <dbReference type="NCBI Taxonomy" id="477641"/>
    <lineage>
        <taxon>Bacteria</taxon>
        <taxon>Bacillati</taxon>
        <taxon>Actinomycetota</taxon>
        <taxon>Actinomycetes</taxon>
        <taxon>Geodermatophilales</taxon>
        <taxon>Geodermatophilaceae</taxon>
        <taxon>Modestobacter</taxon>
    </lineage>
</organism>
<gene>
    <name evidence="2" type="ORF">GCM10011589_10090</name>
</gene>
<accession>A0ABQ2FUM3</accession>
<dbReference type="Gene3D" id="3.30.420.40">
    <property type="match status" value="2"/>
</dbReference>
<dbReference type="SUPFAM" id="SSF53067">
    <property type="entry name" value="Actin-like ATPase domain"/>
    <property type="match status" value="1"/>
</dbReference>
<comment type="similarity">
    <text evidence="1">Belongs to the ROK (NagC/XylR) family.</text>
</comment>
<dbReference type="PANTHER" id="PTHR18964:SF173">
    <property type="entry name" value="GLUCOKINASE"/>
    <property type="match status" value="1"/>
</dbReference>
<name>A0ABQ2FUM3_9ACTN</name>
<dbReference type="Proteomes" id="UP000648663">
    <property type="component" value="Unassembled WGS sequence"/>
</dbReference>
<keyword evidence="3" id="KW-1185">Reference proteome</keyword>
<evidence type="ECO:0000256" key="1">
    <source>
        <dbReference type="ARBA" id="ARBA00006479"/>
    </source>
</evidence>
<dbReference type="Gene3D" id="1.10.10.10">
    <property type="entry name" value="Winged helix-like DNA-binding domain superfamily/Winged helix DNA-binding domain"/>
    <property type="match status" value="1"/>
</dbReference>
<evidence type="ECO:0000313" key="3">
    <source>
        <dbReference type="Proteomes" id="UP000648663"/>
    </source>
</evidence>
<reference evidence="3" key="1">
    <citation type="journal article" date="2019" name="Int. J. Syst. Evol. Microbiol.">
        <title>The Global Catalogue of Microorganisms (GCM) 10K type strain sequencing project: providing services to taxonomists for standard genome sequencing and annotation.</title>
        <authorList>
            <consortium name="The Broad Institute Genomics Platform"/>
            <consortium name="The Broad Institute Genome Sequencing Center for Infectious Disease"/>
            <person name="Wu L."/>
            <person name="Ma J."/>
        </authorList>
    </citation>
    <scope>NUCLEOTIDE SEQUENCE [LARGE SCALE GENOMIC DNA]</scope>
    <source>
        <strain evidence="3">CGMCC 4.5581</strain>
    </source>
</reference>
<protein>
    <submittedName>
        <fullName evidence="2">Transcriptional regulator</fullName>
    </submittedName>
</protein>
<dbReference type="InterPro" id="IPR036388">
    <property type="entry name" value="WH-like_DNA-bd_sf"/>
</dbReference>
<dbReference type="InterPro" id="IPR043129">
    <property type="entry name" value="ATPase_NBD"/>
</dbReference>
<proteinExistence type="inferred from homology"/>
<comment type="caution">
    <text evidence="2">The sequence shown here is derived from an EMBL/GenBank/DDBJ whole genome shotgun (WGS) entry which is preliminary data.</text>
</comment>
<dbReference type="Pfam" id="PF00480">
    <property type="entry name" value="ROK"/>
    <property type="match status" value="1"/>
</dbReference>
<dbReference type="InterPro" id="IPR019885">
    <property type="entry name" value="Tscrpt_reg_HTH_AsnC-type_CS"/>
</dbReference>
<dbReference type="PANTHER" id="PTHR18964">
    <property type="entry name" value="ROK (REPRESSOR, ORF, KINASE) FAMILY"/>
    <property type="match status" value="1"/>
</dbReference>
<evidence type="ECO:0000313" key="2">
    <source>
        <dbReference type="EMBL" id="GGL56051.1"/>
    </source>
</evidence>
<sequence>MLRAAGVASLIGMPTPAGDRSATSPSEVLSLVRLGRATSRADVARETGLSATTAAARVEMLIRRGWLVETGTGPSAGGRPPRRLEMRGEAGRVVAVSLGERHAAIAVLDAAGRQVAERHLPIVIADGPEVVLRTVVTTVEEAVAGLDDGVADAPPLLALCVGVPGPVSARTGLVVSPARMPGWNGADVAALVRQWLPVPVIVQNDANLMALGEHAAGGSATEQMVFVKVGSGIGCGVVAGGALHRGSGGFAGDISHTTVPGAPPVPCSCGRVGCLDAVASGAALVEQLAERGVPSSGTEGMLDLARDAHPLTTQLLREAGSSTGTVLSTILNFFNPERLVIGGHLSSAEAFVAGVRSAIYAQCPPMITDGLEVAVSRVGQQAAVLGAAREALDLAFSPEQLAARAAAR</sequence>
<dbReference type="PROSITE" id="PS00519">
    <property type="entry name" value="HTH_ASNC_1"/>
    <property type="match status" value="1"/>
</dbReference>
<dbReference type="InterPro" id="IPR000600">
    <property type="entry name" value="ROK"/>
</dbReference>
<dbReference type="EMBL" id="BMMI01000002">
    <property type="protein sequence ID" value="GGL56051.1"/>
    <property type="molecule type" value="Genomic_DNA"/>
</dbReference>